<protein>
    <submittedName>
        <fullName evidence="1">Uncharacterized protein</fullName>
    </submittedName>
</protein>
<dbReference type="EMBL" id="JAMKPW020000043">
    <property type="protein sequence ID" value="KAK8194419.1"/>
    <property type="molecule type" value="Genomic_DNA"/>
</dbReference>
<sequence>MDDTASIAPSTKSTRSIRSLKLRLFGSRSKSKLQEPPPPVPPLPQGHLTDVPPVPNLPRQPKKLQKRPPPHLSLANSYQGRPNGANQNGGFKTLADRQKEMAGTNVIDSQTGERKDITSMLHSLTHKGSTDSLQSQSHSIDTRKPGEPQIASLSPELWRHIATYLNPTDAANLAFSSKPLRYLLGPGPWRALDLPENHTYKIHFLIPMDVALPRHLLCFQCARYHLRLKPGAEKLMPPTIVNPLFRCPNFTNTAFPPARTRLTSTRTLPFTFAQLATRAARFGPQYGVSLDSLARRWKTPDSEWTHSTRYFIHTNGHLLLRVISSAFAAPALTDAGKRMFLYSRGDYTPYFSMCAHWRDGLLMDVCKCALSHIEKPRNVWAGQRLAEEFKADLKQGVGSIAKPKHVDPQGIVGQCGTCRPMRRCPECPTEYLCELRLTEDKEDPRGMSFKQTLVLTRWSDLGDGSSPLAREWMACNGELEGYDSFQELGRRACSGVFEAALTAEAIPGQRMESLNPKGEKKGEAGNKWY</sequence>
<organism evidence="1 2">
    <name type="scientific">Zalaria obscura</name>
    <dbReference type="NCBI Taxonomy" id="2024903"/>
    <lineage>
        <taxon>Eukaryota</taxon>
        <taxon>Fungi</taxon>
        <taxon>Dikarya</taxon>
        <taxon>Ascomycota</taxon>
        <taxon>Pezizomycotina</taxon>
        <taxon>Dothideomycetes</taxon>
        <taxon>Dothideomycetidae</taxon>
        <taxon>Dothideales</taxon>
        <taxon>Zalariaceae</taxon>
        <taxon>Zalaria</taxon>
    </lineage>
</organism>
<evidence type="ECO:0000313" key="2">
    <source>
        <dbReference type="Proteomes" id="UP001320706"/>
    </source>
</evidence>
<reference evidence="1" key="1">
    <citation type="submission" date="2024-02" db="EMBL/GenBank/DDBJ databases">
        <title>Metagenome Assembled Genome of Zalaria obscura JY119.</title>
        <authorList>
            <person name="Vighnesh L."/>
            <person name="Jagadeeshwari U."/>
            <person name="Venkata Ramana C."/>
            <person name="Sasikala C."/>
        </authorList>
    </citation>
    <scope>NUCLEOTIDE SEQUENCE</scope>
    <source>
        <strain evidence="1">JY119</strain>
    </source>
</reference>
<proteinExistence type="predicted"/>
<keyword evidence="2" id="KW-1185">Reference proteome</keyword>
<name>A0ACC3S3P3_9PEZI</name>
<accession>A0ACC3S3P3</accession>
<evidence type="ECO:0000313" key="1">
    <source>
        <dbReference type="EMBL" id="KAK8194419.1"/>
    </source>
</evidence>
<gene>
    <name evidence="1" type="ORF">M8818_007610</name>
</gene>
<comment type="caution">
    <text evidence="1">The sequence shown here is derived from an EMBL/GenBank/DDBJ whole genome shotgun (WGS) entry which is preliminary data.</text>
</comment>
<dbReference type="Proteomes" id="UP001320706">
    <property type="component" value="Unassembled WGS sequence"/>
</dbReference>